<dbReference type="SMART" id="SM00387">
    <property type="entry name" value="HATPase_c"/>
    <property type="match status" value="1"/>
</dbReference>
<evidence type="ECO:0000256" key="5">
    <source>
        <dbReference type="ARBA" id="ARBA00012438"/>
    </source>
</evidence>
<evidence type="ECO:0000256" key="16">
    <source>
        <dbReference type="ARBA" id="ARBA00022989"/>
    </source>
</evidence>
<dbReference type="GO" id="GO:0005524">
    <property type="term" value="F:ATP binding"/>
    <property type="evidence" value="ECO:0007669"/>
    <property type="project" value="UniProtKB-KW"/>
</dbReference>
<evidence type="ECO:0000313" key="28">
    <source>
        <dbReference type="Proteomes" id="UP000188929"/>
    </source>
</evidence>
<keyword evidence="13" id="KW-0067">ATP-binding</keyword>
<evidence type="ECO:0000256" key="18">
    <source>
        <dbReference type="ARBA" id="ARBA00023016"/>
    </source>
</evidence>
<dbReference type="PROSITE" id="PS50885">
    <property type="entry name" value="HAMP"/>
    <property type="match status" value="1"/>
</dbReference>
<comment type="catalytic activity">
    <reaction evidence="1">
        <text>ATP + protein L-histidine = ADP + protein N-phospho-L-histidine.</text>
        <dbReference type="EC" id="2.7.13.3"/>
    </reaction>
</comment>
<keyword evidence="14" id="KW-0460">Magnesium</keyword>
<keyword evidence="8" id="KW-0808">Transferase</keyword>
<dbReference type="Pfam" id="PF00512">
    <property type="entry name" value="HisKA"/>
    <property type="match status" value="1"/>
</dbReference>
<keyword evidence="9 24" id="KW-0812">Transmembrane</keyword>
<evidence type="ECO:0000256" key="1">
    <source>
        <dbReference type="ARBA" id="ARBA00000085"/>
    </source>
</evidence>
<evidence type="ECO:0000256" key="10">
    <source>
        <dbReference type="ARBA" id="ARBA00022741"/>
    </source>
</evidence>
<feature type="region of interest" description="Disordered" evidence="23">
    <location>
        <begin position="530"/>
        <end position="553"/>
    </location>
</feature>
<keyword evidence="10" id="KW-0547">Nucleotide-binding</keyword>
<feature type="region of interest" description="Disordered" evidence="23">
    <location>
        <begin position="1"/>
        <end position="35"/>
    </location>
</feature>
<keyword evidence="19" id="KW-0843">Virulence</keyword>
<comment type="cofactor">
    <cofactor evidence="3">
        <name>Mg(2+)</name>
        <dbReference type="ChEBI" id="CHEBI:18420"/>
    </cofactor>
</comment>
<dbReference type="PROSITE" id="PS50109">
    <property type="entry name" value="HIS_KIN"/>
    <property type="match status" value="1"/>
</dbReference>
<evidence type="ECO:0000259" key="25">
    <source>
        <dbReference type="PROSITE" id="PS50109"/>
    </source>
</evidence>
<keyword evidence="12" id="KW-0378">Hydrolase</keyword>
<dbReference type="SUPFAM" id="SSF55874">
    <property type="entry name" value="ATPase domain of HSP90 chaperone/DNA topoisomerase II/histidine kinase"/>
    <property type="match status" value="1"/>
</dbReference>
<comment type="cofactor">
    <cofactor evidence="2">
        <name>Mn(2+)</name>
        <dbReference type="ChEBI" id="CHEBI:29035"/>
    </cofactor>
</comment>
<evidence type="ECO:0000256" key="22">
    <source>
        <dbReference type="ARBA" id="ARBA00041776"/>
    </source>
</evidence>
<evidence type="ECO:0000256" key="21">
    <source>
        <dbReference type="ARBA" id="ARBA00040454"/>
    </source>
</evidence>
<dbReference type="SMART" id="SM00304">
    <property type="entry name" value="HAMP"/>
    <property type="match status" value="1"/>
</dbReference>
<keyword evidence="28" id="KW-1185">Reference proteome</keyword>
<proteinExistence type="predicted"/>
<evidence type="ECO:0000256" key="19">
    <source>
        <dbReference type="ARBA" id="ARBA00023026"/>
    </source>
</evidence>
<evidence type="ECO:0000256" key="13">
    <source>
        <dbReference type="ARBA" id="ARBA00022840"/>
    </source>
</evidence>
<evidence type="ECO:0000256" key="12">
    <source>
        <dbReference type="ARBA" id="ARBA00022801"/>
    </source>
</evidence>
<evidence type="ECO:0000256" key="3">
    <source>
        <dbReference type="ARBA" id="ARBA00001946"/>
    </source>
</evidence>
<dbReference type="Proteomes" id="UP000188929">
    <property type="component" value="Unassembled WGS sequence"/>
</dbReference>
<dbReference type="InterPro" id="IPR036097">
    <property type="entry name" value="HisK_dim/P_sf"/>
</dbReference>
<sequence>MASPPAPGWRAGHPARTRRDPARARRRRGRGGGLGRRTALATTLVALLGVIITGAVFLGQLGDVGEGQARRVLGRQADLVVALYEQPEATAELRAGVTRAIGSQQVSLLVLGPRGAVRTTMGPVGGRWAPSLPAATLRRLAGTHRTDVVRTTAGRRVVIATRPLPDGSTIVLVQPASQAQELTSALSRRLLVALVIALAVATVAGLLLARLLARPLRALAAAARELAHGRRDVDLALALPSGGPAEIADVADALGGLATALTVSEARQREFLLSVSHELRTPLTAIRGFAEALADGVTPAGQTPDAGRVILDEALRLDRLVQDLLDLARLDADDFRVDLAPVDLTRFVADAAEVWRRRCAAEGVELRVEVPGGPVMAVTDAVRLRQILDGLAENALRLVPAGAPIVLAARAELAGAGPAGAGPPGAGPAGAGPPGPGPGPQGAGPQGAGPAVAVLEVRDGGPGLTDDDLAVAFERSALYERYRGLRPVSTGLGLALVARLASRLGGHAHAAAAPEGGAAFTIRMPLADRPGAGAGPVGELTTPRAVRPGSLSG</sequence>
<evidence type="ECO:0000256" key="20">
    <source>
        <dbReference type="ARBA" id="ARBA00023211"/>
    </source>
</evidence>
<protein>
    <recommendedName>
        <fullName evidence="21">Signal transduction histidine-protein kinase/phosphatase MprB</fullName>
        <ecNumber evidence="5">2.7.13.3</ecNumber>
    </recommendedName>
    <alternativeName>
        <fullName evidence="22">Mycobacterial persistence regulator B</fullName>
    </alternativeName>
</protein>
<dbReference type="InterPro" id="IPR005467">
    <property type="entry name" value="His_kinase_dom"/>
</dbReference>
<dbReference type="Gene3D" id="1.10.287.130">
    <property type="match status" value="1"/>
</dbReference>
<evidence type="ECO:0000256" key="24">
    <source>
        <dbReference type="SAM" id="Phobius"/>
    </source>
</evidence>
<dbReference type="InterPro" id="IPR036890">
    <property type="entry name" value="HATPase_C_sf"/>
</dbReference>
<dbReference type="EMBL" id="MOMC01000027">
    <property type="protein sequence ID" value="ONH30329.1"/>
    <property type="molecule type" value="Genomic_DNA"/>
</dbReference>
<dbReference type="PANTHER" id="PTHR44936:SF9">
    <property type="entry name" value="SENSOR PROTEIN CREC"/>
    <property type="match status" value="1"/>
</dbReference>
<keyword evidence="20" id="KW-0464">Manganese</keyword>
<dbReference type="GO" id="GO:0005886">
    <property type="term" value="C:plasma membrane"/>
    <property type="evidence" value="ECO:0007669"/>
    <property type="project" value="UniProtKB-SubCell"/>
</dbReference>
<organism evidence="27 28">
    <name type="scientific">Pseudofrankia asymbiotica</name>
    <dbReference type="NCBI Taxonomy" id="1834516"/>
    <lineage>
        <taxon>Bacteria</taxon>
        <taxon>Bacillati</taxon>
        <taxon>Actinomycetota</taxon>
        <taxon>Actinomycetes</taxon>
        <taxon>Frankiales</taxon>
        <taxon>Frankiaceae</taxon>
        <taxon>Pseudofrankia</taxon>
    </lineage>
</organism>
<evidence type="ECO:0000256" key="6">
    <source>
        <dbReference type="ARBA" id="ARBA00022475"/>
    </source>
</evidence>
<dbReference type="FunFam" id="1.10.287.130:FF:000001">
    <property type="entry name" value="Two-component sensor histidine kinase"/>
    <property type="match status" value="1"/>
</dbReference>
<dbReference type="SUPFAM" id="SSF47384">
    <property type="entry name" value="Homodimeric domain of signal transducing histidine kinase"/>
    <property type="match status" value="1"/>
</dbReference>
<dbReference type="Gene3D" id="3.30.565.10">
    <property type="entry name" value="Histidine kinase-like ATPase, C-terminal domain"/>
    <property type="match status" value="1"/>
</dbReference>
<evidence type="ECO:0000256" key="11">
    <source>
        <dbReference type="ARBA" id="ARBA00022777"/>
    </source>
</evidence>
<keyword evidence="24" id="KW-0472">Membrane</keyword>
<keyword evidence="15" id="KW-0904">Protein phosphatase</keyword>
<evidence type="ECO:0000256" key="14">
    <source>
        <dbReference type="ARBA" id="ARBA00022842"/>
    </source>
</evidence>
<dbReference type="RefSeq" id="WP_076817260.1">
    <property type="nucleotide sequence ID" value="NZ_MOMC01000027.1"/>
</dbReference>
<feature type="domain" description="Histidine kinase" evidence="25">
    <location>
        <begin position="274"/>
        <end position="528"/>
    </location>
</feature>
<reference evidence="28" key="1">
    <citation type="submission" date="2016-10" db="EMBL/GenBank/DDBJ databases">
        <title>Frankia sp. NRRL B-16386 Genome sequencing.</title>
        <authorList>
            <person name="Ghodhbane-Gtari F."/>
            <person name="Swanson E."/>
            <person name="Gueddou A."/>
            <person name="Hezbri K."/>
            <person name="Ktari K."/>
            <person name="Nouioui I."/>
            <person name="Morris K."/>
            <person name="Simpson S."/>
            <person name="Abebe-Akele F."/>
            <person name="Thomas K."/>
            <person name="Gtari M."/>
            <person name="Tisa L.S."/>
        </authorList>
    </citation>
    <scope>NUCLEOTIDE SEQUENCE [LARGE SCALE GENOMIC DNA]</scope>
    <source>
        <strain evidence="28">NRRL B-16386</strain>
    </source>
</reference>
<evidence type="ECO:0000313" key="27">
    <source>
        <dbReference type="EMBL" id="ONH30329.1"/>
    </source>
</evidence>
<dbReference type="GO" id="GO:0000155">
    <property type="term" value="F:phosphorelay sensor kinase activity"/>
    <property type="evidence" value="ECO:0007669"/>
    <property type="project" value="InterPro"/>
</dbReference>
<evidence type="ECO:0000256" key="8">
    <source>
        <dbReference type="ARBA" id="ARBA00022679"/>
    </source>
</evidence>
<comment type="subcellular location">
    <subcellularLocation>
        <location evidence="4">Cell membrane</location>
        <topology evidence="4">Multi-pass membrane protein</topology>
    </subcellularLocation>
</comment>
<comment type="caution">
    <text evidence="27">The sequence shown here is derived from an EMBL/GenBank/DDBJ whole genome shotgun (WGS) entry which is preliminary data.</text>
</comment>
<dbReference type="AlphaFoldDB" id="A0A1V2IBR8"/>
<keyword evidence="16 24" id="KW-1133">Transmembrane helix</keyword>
<dbReference type="Gene3D" id="6.10.340.10">
    <property type="match status" value="1"/>
</dbReference>
<dbReference type="InterPro" id="IPR050980">
    <property type="entry name" value="2C_sensor_his_kinase"/>
</dbReference>
<gene>
    <name evidence="27" type="ORF">BL253_14410</name>
</gene>
<feature type="transmembrane region" description="Helical" evidence="24">
    <location>
        <begin position="190"/>
        <end position="213"/>
    </location>
</feature>
<dbReference type="InterPro" id="IPR003594">
    <property type="entry name" value="HATPase_dom"/>
</dbReference>
<dbReference type="PRINTS" id="PR00344">
    <property type="entry name" value="BCTRLSENSOR"/>
</dbReference>
<dbReference type="InterPro" id="IPR003661">
    <property type="entry name" value="HisK_dim/P_dom"/>
</dbReference>
<dbReference type="PANTHER" id="PTHR44936">
    <property type="entry name" value="SENSOR PROTEIN CREC"/>
    <property type="match status" value="1"/>
</dbReference>
<evidence type="ECO:0000256" key="17">
    <source>
        <dbReference type="ARBA" id="ARBA00023012"/>
    </source>
</evidence>
<dbReference type="CDD" id="cd00082">
    <property type="entry name" value="HisKA"/>
    <property type="match status" value="1"/>
</dbReference>
<dbReference type="GO" id="GO:0004721">
    <property type="term" value="F:phosphoprotein phosphatase activity"/>
    <property type="evidence" value="ECO:0007669"/>
    <property type="project" value="UniProtKB-KW"/>
</dbReference>
<dbReference type="STRING" id="1834516.BL253_14410"/>
<dbReference type="InterPro" id="IPR004358">
    <property type="entry name" value="Sig_transdc_His_kin-like_C"/>
</dbReference>
<evidence type="ECO:0000259" key="26">
    <source>
        <dbReference type="PROSITE" id="PS50885"/>
    </source>
</evidence>
<dbReference type="OrthoDB" id="3190394at2"/>
<dbReference type="InterPro" id="IPR003660">
    <property type="entry name" value="HAMP_dom"/>
</dbReference>
<dbReference type="SMART" id="SM00388">
    <property type="entry name" value="HisKA"/>
    <property type="match status" value="1"/>
</dbReference>
<feature type="compositionally biased region" description="Gly residues" evidence="23">
    <location>
        <begin position="417"/>
        <end position="430"/>
    </location>
</feature>
<keyword evidence="18" id="KW-0346">Stress response</keyword>
<evidence type="ECO:0000256" key="9">
    <source>
        <dbReference type="ARBA" id="ARBA00022692"/>
    </source>
</evidence>
<evidence type="ECO:0000256" key="23">
    <source>
        <dbReference type="SAM" id="MobiDB-lite"/>
    </source>
</evidence>
<keyword evidence="6" id="KW-1003">Cell membrane</keyword>
<keyword evidence="7" id="KW-0597">Phosphoprotein</keyword>
<evidence type="ECO:0000256" key="7">
    <source>
        <dbReference type="ARBA" id="ARBA00022553"/>
    </source>
</evidence>
<feature type="transmembrane region" description="Helical" evidence="24">
    <location>
        <begin position="39"/>
        <end position="61"/>
    </location>
</feature>
<keyword evidence="11 27" id="KW-0418">Kinase</keyword>
<accession>A0A1V2IBR8</accession>
<evidence type="ECO:0000256" key="2">
    <source>
        <dbReference type="ARBA" id="ARBA00001936"/>
    </source>
</evidence>
<evidence type="ECO:0000256" key="4">
    <source>
        <dbReference type="ARBA" id="ARBA00004651"/>
    </source>
</evidence>
<dbReference type="Pfam" id="PF02518">
    <property type="entry name" value="HATPase_c"/>
    <property type="match status" value="1"/>
</dbReference>
<keyword evidence="17" id="KW-0902">Two-component regulatory system</keyword>
<name>A0A1V2IBR8_9ACTN</name>
<feature type="region of interest" description="Disordered" evidence="23">
    <location>
        <begin position="417"/>
        <end position="449"/>
    </location>
</feature>
<dbReference type="Pfam" id="PF00672">
    <property type="entry name" value="HAMP"/>
    <property type="match status" value="1"/>
</dbReference>
<dbReference type="EC" id="2.7.13.3" evidence="5"/>
<evidence type="ECO:0000256" key="15">
    <source>
        <dbReference type="ARBA" id="ARBA00022912"/>
    </source>
</evidence>
<feature type="domain" description="HAMP" evidence="26">
    <location>
        <begin position="210"/>
        <end position="266"/>
    </location>
</feature>